<feature type="compositionally biased region" description="Polar residues" evidence="1">
    <location>
        <begin position="135"/>
        <end position="147"/>
    </location>
</feature>
<dbReference type="HOGENOM" id="CLU_804392_0_0_1"/>
<reference evidence="2 3" key="1">
    <citation type="submission" date="2014-04" db="EMBL/GenBank/DDBJ databases">
        <authorList>
            <consortium name="DOE Joint Genome Institute"/>
            <person name="Kuo A."/>
            <person name="Kohler A."/>
            <person name="Costa M.D."/>
            <person name="Nagy L.G."/>
            <person name="Floudas D."/>
            <person name="Copeland A."/>
            <person name="Barry K.W."/>
            <person name="Cichocki N."/>
            <person name="Veneault-Fourrey C."/>
            <person name="LaButti K."/>
            <person name="Lindquist E.A."/>
            <person name="Lipzen A."/>
            <person name="Lundell T."/>
            <person name="Morin E."/>
            <person name="Murat C."/>
            <person name="Sun H."/>
            <person name="Tunlid A."/>
            <person name="Henrissat B."/>
            <person name="Grigoriev I.V."/>
            <person name="Hibbett D.S."/>
            <person name="Martin F."/>
            <person name="Nordberg H.P."/>
            <person name="Cantor M.N."/>
            <person name="Hua S.X."/>
        </authorList>
    </citation>
    <scope>NUCLEOTIDE SEQUENCE [LARGE SCALE GENOMIC DNA]</scope>
    <source>
        <strain evidence="2 3">441</strain>
    </source>
</reference>
<dbReference type="STRING" id="765257.A0A0C9Z5N5"/>
<feature type="compositionally biased region" description="Low complexity" evidence="1">
    <location>
        <begin position="27"/>
        <end position="44"/>
    </location>
</feature>
<evidence type="ECO:0000313" key="3">
    <source>
        <dbReference type="Proteomes" id="UP000054018"/>
    </source>
</evidence>
<evidence type="ECO:0000256" key="1">
    <source>
        <dbReference type="SAM" id="MobiDB-lite"/>
    </source>
</evidence>
<keyword evidence="3" id="KW-1185">Reference proteome</keyword>
<proteinExistence type="predicted"/>
<gene>
    <name evidence="2" type="ORF">PISMIDRAFT_329366</name>
</gene>
<feature type="region of interest" description="Disordered" evidence="1">
    <location>
        <begin position="14"/>
        <end position="52"/>
    </location>
</feature>
<accession>A0A0C9Z5N5</accession>
<protein>
    <submittedName>
        <fullName evidence="2">Uncharacterized protein</fullName>
    </submittedName>
</protein>
<dbReference type="EMBL" id="KN833897">
    <property type="protein sequence ID" value="KIK15298.1"/>
    <property type="molecule type" value="Genomic_DNA"/>
</dbReference>
<sequence>MLLSPRRALTCLRSHPVHPRLPPPLSPSRSMVTPTTLAPATSPARESESDAEPLSLTFDFDYTTYDQSPCIPLLFQSDDLTSTTDSPYLPPVDFPQPTSVSLPGYYHPAQPTLFHGSSDSPLLLPPTSPVVGSRTVFNGRNASTNQADGRDDLEEQTNEESDDDDDEYLPSPTFNSRKRHRATRTRATTTTISGAPPPLAESVETISRLAKRSHGSPSSRNVQAVPGTVSSVPRSNPWACPYCNWVQRNHRTPDLKRHIRTHTRFERPALWVCCGVPLRDAEWYTLPEGAEPYNWKGKVMIGGCENSADAMLSNATSTMIISYVLVNCTLLPPLTTSSSYARVYQ</sequence>
<feature type="compositionally biased region" description="Polar residues" evidence="1">
    <location>
        <begin position="215"/>
        <end position="230"/>
    </location>
</feature>
<dbReference type="Proteomes" id="UP000054018">
    <property type="component" value="Unassembled WGS sequence"/>
</dbReference>
<feature type="region of interest" description="Disordered" evidence="1">
    <location>
        <begin position="117"/>
        <end position="230"/>
    </location>
</feature>
<feature type="compositionally biased region" description="Acidic residues" evidence="1">
    <location>
        <begin position="151"/>
        <end position="168"/>
    </location>
</feature>
<reference evidence="3" key="2">
    <citation type="submission" date="2015-01" db="EMBL/GenBank/DDBJ databases">
        <title>Evolutionary Origins and Diversification of the Mycorrhizal Mutualists.</title>
        <authorList>
            <consortium name="DOE Joint Genome Institute"/>
            <consortium name="Mycorrhizal Genomics Consortium"/>
            <person name="Kohler A."/>
            <person name="Kuo A."/>
            <person name="Nagy L.G."/>
            <person name="Floudas D."/>
            <person name="Copeland A."/>
            <person name="Barry K.W."/>
            <person name="Cichocki N."/>
            <person name="Veneault-Fourrey C."/>
            <person name="LaButti K."/>
            <person name="Lindquist E.A."/>
            <person name="Lipzen A."/>
            <person name="Lundell T."/>
            <person name="Morin E."/>
            <person name="Murat C."/>
            <person name="Riley R."/>
            <person name="Ohm R."/>
            <person name="Sun H."/>
            <person name="Tunlid A."/>
            <person name="Henrissat B."/>
            <person name="Grigoriev I.V."/>
            <person name="Hibbett D.S."/>
            <person name="Martin F."/>
        </authorList>
    </citation>
    <scope>NUCLEOTIDE SEQUENCE [LARGE SCALE GENOMIC DNA]</scope>
    <source>
        <strain evidence="3">441</strain>
    </source>
</reference>
<dbReference type="AlphaFoldDB" id="A0A0C9Z5N5"/>
<organism evidence="2 3">
    <name type="scientific">Pisolithus microcarpus 441</name>
    <dbReference type="NCBI Taxonomy" id="765257"/>
    <lineage>
        <taxon>Eukaryota</taxon>
        <taxon>Fungi</taxon>
        <taxon>Dikarya</taxon>
        <taxon>Basidiomycota</taxon>
        <taxon>Agaricomycotina</taxon>
        <taxon>Agaricomycetes</taxon>
        <taxon>Agaricomycetidae</taxon>
        <taxon>Boletales</taxon>
        <taxon>Sclerodermatineae</taxon>
        <taxon>Pisolithaceae</taxon>
        <taxon>Pisolithus</taxon>
    </lineage>
</organism>
<name>A0A0C9Z5N5_9AGAM</name>
<evidence type="ECO:0000313" key="2">
    <source>
        <dbReference type="EMBL" id="KIK15298.1"/>
    </source>
</evidence>
<dbReference type="OrthoDB" id="8922241at2759"/>